<keyword evidence="14 20" id="KW-0449">Lipoprotein</keyword>
<dbReference type="PANTHER" id="PTHR30040">
    <property type="entry name" value="THIAMINE BIOSYNTHESIS LIPOPROTEIN APBE"/>
    <property type="match status" value="1"/>
</dbReference>
<evidence type="ECO:0000256" key="20">
    <source>
        <dbReference type="RuleBase" id="RU363002"/>
    </source>
</evidence>
<dbReference type="RefSeq" id="WP_070989759.1">
    <property type="nucleotide sequence ID" value="NZ_CBCSHD010000002.1"/>
</dbReference>
<dbReference type="GO" id="GO:0005886">
    <property type="term" value="C:plasma membrane"/>
    <property type="evidence" value="ECO:0007669"/>
    <property type="project" value="UniProtKB-SubCell"/>
</dbReference>
<feature type="signal peptide" evidence="20">
    <location>
        <begin position="1"/>
        <end position="26"/>
    </location>
</feature>
<protein>
    <recommendedName>
        <fullName evidence="3 18">FAD:protein FMN transferase</fullName>
        <ecNumber evidence="2 18">2.7.1.180</ecNumber>
    </recommendedName>
    <alternativeName>
        <fullName evidence="15 18">Flavin transferase</fullName>
    </alternativeName>
</protein>
<feature type="binding site" evidence="19">
    <location>
        <position position="292"/>
    </location>
    <ligand>
        <name>Mg(2+)</name>
        <dbReference type="ChEBI" id="CHEBI:18420"/>
    </ligand>
</feature>
<dbReference type="EC" id="2.7.1.180" evidence="2 18"/>
<evidence type="ECO:0000256" key="10">
    <source>
        <dbReference type="ARBA" id="ARBA00022827"/>
    </source>
</evidence>
<comment type="similarity">
    <text evidence="1 18 20">Belongs to the ApbE family.</text>
</comment>
<evidence type="ECO:0000256" key="15">
    <source>
        <dbReference type="ARBA" id="ARBA00031306"/>
    </source>
</evidence>
<evidence type="ECO:0000256" key="19">
    <source>
        <dbReference type="PIRSR" id="PIRSR006268-2"/>
    </source>
</evidence>
<evidence type="ECO:0000256" key="2">
    <source>
        <dbReference type="ARBA" id="ARBA00011955"/>
    </source>
</evidence>
<dbReference type="GO" id="GO:0016740">
    <property type="term" value="F:transferase activity"/>
    <property type="evidence" value="ECO:0007669"/>
    <property type="project" value="UniProtKB-UniRule"/>
</dbReference>
<evidence type="ECO:0000256" key="11">
    <source>
        <dbReference type="ARBA" id="ARBA00022842"/>
    </source>
</evidence>
<dbReference type="Pfam" id="PF02424">
    <property type="entry name" value="ApbE"/>
    <property type="match status" value="1"/>
</dbReference>
<evidence type="ECO:0000256" key="5">
    <source>
        <dbReference type="ARBA" id="ARBA00022519"/>
    </source>
</evidence>
<dbReference type="OrthoDB" id="9778595at2"/>
<keyword evidence="8 18" id="KW-0479">Metal-binding</keyword>
<accession>A0A1S1NFP0</accession>
<organism evidence="21 22">
    <name type="scientific">Pseudoalteromonas byunsanensis</name>
    <dbReference type="NCBI Taxonomy" id="327939"/>
    <lineage>
        <taxon>Bacteria</taxon>
        <taxon>Pseudomonadati</taxon>
        <taxon>Pseudomonadota</taxon>
        <taxon>Gammaproteobacteria</taxon>
        <taxon>Alteromonadales</taxon>
        <taxon>Pseudoalteromonadaceae</taxon>
        <taxon>Pseudoalteromonas</taxon>
    </lineage>
</organism>
<evidence type="ECO:0000256" key="1">
    <source>
        <dbReference type="ARBA" id="ARBA00008282"/>
    </source>
</evidence>
<comment type="subcellular location">
    <subcellularLocation>
        <location evidence="17 20">Cell inner membrane</location>
        <topology evidence="17 20">Lipid-anchor</topology>
        <orientation evidence="17 20">Periplasmic side</orientation>
    </subcellularLocation>
</comment>
<keyword evidence="9 20" id="KW-0732">Signal</keyword>
<evidence type="ECO:0000256" key="14">
    <source>
        <dbReference type="ARBA" id="ARBA00023288"/>
    </source>
</evidence>
<evidence type="ECO:0000256" key="4">
    <source>
        <dbReference type="ARBA" id="ARBA00022475"/>
    </source>
</evidence>
<dbReference type="Proteomes" id="UP000180253">
    <property type="component" value="Unassembled WGS sequence"/>
</dbReference>
<sequence length="339" mass="37130">MARIFLPIIILLTLILSGCDNNSTNASQPIVINGKTMGTTYNIKVFPGTLELNKEQLKEQIDDVLIAVNQSMSPWVEGSEINQFNALSEGEFMAISEDFRTVVAESIRLGKSTETLDVTMGPLIDLWGFGPDKRPMKRPSQAQLDDMRARIGVDKLLLSEQGLAKTIDGLEVSFSATAKGFGIDKVAALLEQLGLQNYMVEIGGELRVSGSKPNDKPWIIAIEQPDAPIGQRQVHRELKLRNTGIATSGDYRIFYEMDGETFTHLIDPATGMPVKHELVSVTVLHPSAMTADGLATALTVMGTERAKAYAEQHQLAVYLISKSEQGLVTYASDAFKPYL</sequence>
<comment type="cofactor">
    <cofactor evidence="19">
        <name>Mg(2+)</name>
        <dbReference type="ChEBI" id="CHEBI:18420"/>
    </cofactor>
    <cofactor evidence="19">
        <name>Mn(2+)</name>
        <dbReference type="ChEBI" id="CHEBI:29035"/>
    </cofactor>
    <text evidence="19">Magnesium. Can also use manganese.</text>
</comment>
<keyword evidence="11 18" id="KW-0460">Magnesium</keyword>
<proteinExistence type="inferred from homology"/>
<comment type="function">
    <text evidence="20">Flavin transferase that catalyzes the transfer of the FMN moiety of FAD and its covalent binding to the hydroxyl group of a threonine residue in a target flavoprotein.</text>
</comment>
<dbReference type="InterPro" id="IPR003374">
    <property type="entry name" value="ApbE-like_sf"/>
</dbReference>
<evidence type="ECO:0000256" key="8">
    <source>
        <dbReference type="ARBA" id="ARBA00022723"/>
    </source>
</evidence>
<evidence type="ECO:0000313" key="22">
    <source>
        <dbReference type="Proteomes" id="UP000180253"/>
    </source>
</evidence>
<feature type="chain" id="PRO_5010008749" description="FAD:protein FMN transferase" evidence="20">
    <location>
        <begin position="27"/>
        <end position="339"/>
    </location>
</feature>
<dbReference type="AlphaFoldDB" id="A0A1S1NFP0"/>
<keyword evidence="7 18" id="KW-0808">Transferase</keyword>
<keyword evidence="4" id="KW-1003">Cell membrane</keyword>
<evidence type="ECO:0000256" key="3">
    <source>
        <dbReference type="ARBA" id="ARBA00016337"/>
    </source>
</evidence>
<dbReference type="PIRSF" id="PIRSF006268">
    <property type="entry name" value="ApbE"/>
    <property type="match status" value="1"/>
</dbReference>
<dbReference type="EMBL" id="MNAN01000009">
    <property type="protein sequence ID" value="OHU97684.1"/>
    <property type="molecule type" value="Genomic_DNA"/>
</dbReference>
<keyword evidence="13" id="KW-0564">Palmitate</keyword>
<evidence type="ECO:0000313" key="21">
    <source>
        <dbReference type="EMBL" id="OHU97684.1"/>
    </source>
</evidence>
<dbReference type="InterPro" id="IPR024932">
    <property type="entry name" value="ApbE"/>
</dbReference>
<keyword evidence="22" id="KW-1185">Reference proteome</keyword>
<feature type="binding site" evidence="19">
    <location>
        <position position="176"/>
    </location>
    <ligand>
        <name>Mg(2+)</name>
        <dbReference type="ChEBI" id="CHEBI:18420"/>
    </ligand>
</feature>
<dbReference type="STRING" id="327939.BIW53_00930"/>
<evidence type="ECO:0000256" key="7">
    <source>
        <dbReference type="ARBA" id="ARBA00022679"/>
    </source>
</evidence>
<evidence type="ECO:0000256" key="16">
    <source>
        <dbReference type="ARBA" id="ARBA00048540"/>
    </source>
</evidence>
<keyword evidence="5 20" id="KW-0997">Cell inner membrane</keyword>
<dbReference type="GO" id="GO:0046872">
    <property type="term" value="F:metal ion binding"/>
    <property type="evidence" value="ECO:0007669"/>
    <property type="project" value="UniProtKB-UniRule"/>
</dbReference>
<dbReference type="PROSITE" id="PS51257">
    <property type="entry name" value="PROKAR_LIPOPROTEIN"/>
    <property type="match status" value="1"/>
</dbReference>
<keyword evidence="12" id="KW-0472">Membrane</keyword>
<keyword evidence="6 18" id="KW-0285">Flavoprotein</keyword>
<reference evidence="21 22" key="1">
    <citation type="submission" date="2016-10" db="EMBL/GenBank/DDBJ databases">
        <title>Pseudoalteromonas amylolytica sp. nov., isolated from the surface seawater.</title>
        <authorList>
            <person name="Wu Y.-H."/>
            <person name="Cheng H."/>
            <person name="Jin X.-B."/>
            <person name="Wang C.-S."/>
            <person name="Xu X.-W."/>
        </authorList>
    </citation>
    <scope>NUCLEOTIDE SEQUENCE [LARGE SCALE GENOMIC DNA]</scope>
    <source>
        <strain evidence="21 22">JCM 12483</strain>
    </source>
</reference>
<gene>
    <name evidence="21" type="ORF">BIW53_00930</name>
</gene>
<evidence type="ECO:0000256" key="17">
    <source>
        <dbReference type="ARBA" id="ARBA00060485"/>
    </source>
</evidence>
<name>A0A1S1NFP0_9GAMM</name>
<evidence type="ECO:0000256" key="13">
    <source>
        <dbReference type="ARBA" id="ARBA00023139"/>
    </source>
</evidence>
<dbReference type="Gene3D" id="3.10.520.10">
    <property type="entry name" value="ApbE-like domains"/>
    <property type="match status" value="1"/>
</dbReference>
<evidence type="ECO:0000256" key="6">
    <source>
        <dbReference type="ARBA" id="ARBA00022630"/>
    </source>
</evidence>
<evidence type="ECO:0000256" key="12">
    <source>
        <dbReference type="ARBA" id="ARBA00023136"/>
    </source>
</evidence>
<dbReference type="FunFam" id="3.10.520.10:FF:000001">
    <property type="entry name" value="FAD:protein FMN transferase"/>
    <property type="match status" value="1"/>
</dbReference>
<comment type="catalytic activity">
    <reaction evidence="16 18 20">
        <text>L-threonyl-[protein] + FAD = FMN-L-threonyl-[protein] + AMP + H(+)</text>
        <dbReference type="Rhea" id="RHEA:36847"/>
        <dbReference type="Rhea" id="RHEA-COMP:11060"/>
        <dbReference type="Rhea" id="RHEA-COMP:11061"/>
        <dbReference type="ChEBI" id="CHEBI:15378"/>
        <dbReference type="ChEBI" id="CHEBI:30013"/>
        <dbReference type="ChEBI" id="CHEBI:57692"/>
        <dbReference type="ChEBI" id="CHEBI:74257"/>
        <dbReference type="ChEBI" id="CHEBI:456215"/>
        <dbReference type="EC" id="2.7.1.180"/>
    </reaction>
</comment>
<dbReference type="PANTHER" id="PTHR30040:SF2">
    <property type="entry name" value="FAD:PROTEIN FMN TRANSFERASE"/>
    <property type="match status" value="1"/>
</dbReference>
<feature type="binding site" evidence="19">
    <location>
        <position position="296"/>
    </location>
    <ligand>
        <name>Mg(2+)</name>
        <dbReference type="ChEBI" id="CHEBI:18420"/>
    </ligand>
</feature>
<comment type="caution">
    <text evidence="21">The sequence shown here is derived from an EMBL/GenBank/DDBJ whole genome shotgun (WGS) entry which is preliminary data.</text>
</comment>
<evidence type="ECO:0000256" key="9">
    <source>
        <dbReference type="ARBA" id="ARBA00022729"/>
    </source>
</evidence>
<evidence type="ECO:0000256" key="18">
    <source>
        <dbReference type="PIRNR" id="PIRNR006268"/>
    </source>
</evidence>
<keyword evidence="10 18" id="KW-0274">FAD</keyword>
<dbReference type="SUPFAM" id="SSF143631">
    <property type="entry name" value="ApbE-like"/>
    <property type="match status" value="1"/>
</dbReference>